<keyword evidence="1" id="KW-1133">Transmembrane helix</keyword>
<name>A0A1Y5S3X5_9RHOB</name>
<evidence type="ECO:0000256" key="2">
    <source>
        <dbReference type="SAM" id="SignalP"/>
    </source>
</evidence>
<feature type="signal peptide" evidence="2">
    <location>
        <begin position="1"/>
        <end position="22"/>
    </location>
</feature>
<protein>
    <recommendedName>
        <fullName evidence="5">VPLPA-CTERM protein sorting domain-containing protein</fullName>
    </recommendedName>
</protein>
<evidence type="ECO:0000256" key="1">
    <source>
        <dbReference type="SAM" id="Phobius"/>
    </source>
</evidence>
<dbReference type="Proteomes" id="UP000193827">
    <property type="component" value="Unassembled WGS sequence"/>
</dbReference>
<evidence type="ECO:0000313" key="4">
    <source>
        <dbReference type="Proteomes" id="UP000193827"/>
    </source>
</evidence>
<reference evidence="3 4" key="1">
    <citation type="submission" date="2017-03" db="EMBL/GenBank/DDBJ databases">
        <authorList>
            <person name="Afonso C.L."/>
            <person name="Miller P.J."/>
            <person name="Scott M.A."/>
            <person name="Spackman E."/>
            <person name="Goraichik I."/>
            <person name="Dimitrov K.M."/>
            <person name="Suarez D.L."/>
            <person name="Swayne D.E."/>
        </authorList>
    </citation>
    <scope>NUCLEOTIDE SEQUENCE [LARGE SCALE GENOMIC DNA]</scope>
    <source>
        <strain evidence="3 4">CECT 8287</strain>
    </source>
</reference>
<keyword evidence="2" id="KW-0732">Signal</keyword>
<accession>A0A1Y5S3X5</accession>
<gene>
    <name evidence="3" type="ORF">PEL8287_01500</name>
</gene>
<proteinExistence type="predicted"/>
<dbReference type="AlphaFoldDB" id="A0A1Y5S3X5"/>
<evidence type="ECO:0008006" key="5">
    <source>
        <dbReference type="Google" id="ProtNLM"/>
    </source>
</evidence>
<organism evidence="3 4">
    <name type="scientific">Roseovarius litorisediminis</name>
    <dbReference type="NCBI Taxonomy" id="1312363"/>
    <lineage>
        <taxon>Bacteria</taxon>
        <taxon>Pseudomonadati</taxon>
        <taxon>Pseudomonadota</taxon>
        <taxon>Alphaproteobacteria</taxon>
        <taxon>Rhodobacterales</taxon>
        <taxon>Roseobacteraceae</taxon>
        <taxon>Roseovarius</taxon>
    </lineage>
</organism>
<feature type="chain" id="PRO_5012350883" description="VPLPA-CTERM protein sorting domain-containing protein" evidence="2">
    <location>
        <begin position="23"/>
        <end position="201"/>
    </location>
</feature>
<dbReference type="EMBL" id="FWFL01000003">
    <property type="protein sequence ID" value="SLN32084.1"/>
    <property type="molecule type" value="Genomic_DNA"/>
</dbReference>
<feature type="transmembrane region" description="Helical" evidence="1">
    <location>
        <begin position="169"/>
        <end position="188"/>
    </location>
</feature>
<keyword evidence="1" id="KW-0472">Membrane</keyword>
<evidence type="ECO:0000313" key="3">
    <source>
        <dbReference type="EMBL" id="SLN32084.1"/>
    </source>
</evidence>
<keyword evidence="1" id="KW-0812">Transmembrane</keyword>
<sequence length="201" mass="21313">MRSSFVVLCAFMLFIVPSDSSAASQKLALKFSGSNANVRVSGFFRGIDGNGDGIIESDDPADTITNLKVSGILLDFFIEDPCPASPEESPADCKILNLPFSYSLGGLGQYGTFNLDVTLKTDLSVFSLGLFSGDQSAYVTNSKAVISDVINGRAGLTDSREIPISFSVVPVPAAIWFLMSSIGALIGFGRSSLNHRNRAVL</sequence>
<keyword evidence="4" id="KW-1185">Reference proteome</keyword>